<dbReference type="Pfam" id="PF13692">
    <property type="entry name" value="Glyco_trans_1_4"/>
    <property type="match status" value="1"/>
</dbReference>
<dbReference type="EMBL" id="FOMS01000005">
    <property type="protein sequence ID" value="SFE00980.1"/>
    <property type="molecule type" value="Genomic_DNA"/>
</dbReference>
<dbReference type="SUPFAM" id="SSF53756">
    <property type="entry name" value="UDP-Glycosyltransferase/glycogen phosphorylase"/>
    <property type="match status" value="1"/>
</dbReference>
<sequence length="329" mass="34762">MIRIAHLVDDTNPGGVTRYLDFLSTDPRFGFAAHEVIAVEKNRAGAVQTDAHIIVSHLAVSWRGLPGLMALRARHAGTPLVHVEHSYSEGFVARNVNARRRFGTLLSAAYAMFDRIVAVSQTQGEWLVRRGLVSDEALAVIPPCVDLSAFRALPAPDGPVRTVAALGRFHAQKGFDLLIRAMRASSRQDLRLVLIGDGPDRDALVALADGDPRISFAPFAADPAAALAQADAVAMPSRWEPFGLVALEARAAGRPVLVANVDGLTDQARDGAIAVAAPTVEAWTTALDSLGIADDAAPRATGREEAAALQWMALAADVLAPQAEGRAAA</sequence>
<dbReference type="OrthoDB" id="529131at2"/>
<keyword evidence="2" id="KW-0808">Transferase</keyword>
<dbReference type="PANTHER" id="PTHR45947:SF3">
    <property type="entry name" value="SULFOQUINOVOSYL TRANSFERASE SQD2"/>
    <property type="match status" value="1"/>
</dbReference>
<dbReference type="AlphaFoldDB" id="A0A1I1X6M9"/>
<accession>A0A1I1X6M9</accession>
<evidence type="ECO:0000313" key="3">
    <source>
        <dbReference type="Proteomes" id="UP000325289"/>
    </source>
</evidence>
<dbReference type="RefSeq" id="WP_149755716.1">
    <property type="nucleotide sequence ID" value="NZ_FOMS01000005.1"/>
</dbReference>
<feature type="domain" description="Glycosyltransferase subfamily 4-like N-terminal" evidence="1">
    <location>
        <begin position="43"/>
        <end position="148"/>
    </location>
</feature>
<evidence type="ECO:0000259" key="1">
    <source>
        <dbReference type="Pfam" id="PF13439"/>
    </source>
</evidence>
<reference evidence="2 3" key="1">
    <citation type="submission" date="2016-10" db="EMBL/GenBank/DDBJ databases">
        <authorList>
            <person name="Varghese N."/>
            <person name="Submissions S."/>
        </authorList>
    </citation>
    <scope>NUCLEOTIDE SEQUENCE [LARGE SCALE GENOMIC DNA]</scope>
    <source>
        <strain evidence="3">YIM D21,KCTC 23444,ACCC 10710</strain>
    </source>
</reference>
<organism evidence="2 3">
    <name type="scientific">Roseivivax sediminis</name>
    <dbReference type="NCBI Taxonomy" id="936889"/>
    <lineage>
        <taxon>Bacteria</taxon>
        <taxon>Pseudomonadati</taxon>
        <taxon>Pseudomonadota</taxon>
        <taxon>Alphaproteobacteria</taxon>
        <taxon>Rhodobacterales</taxon>
        <taxon>Roseobacteraceae</taxon>
        <taxon>Roseivivax</taxon>
    </lineage>
</organism>
<proteinExistence type="predicted"/>
<dbReference type="InterPro" id="IPR050194">
    <property type="entry name" value="Glycosyltransferase_grp1"/>
</dbReference>
<dbReference type="PANTHER" id="PTHR45947">
    <property type="entry name" value="SULFOQUINOVOSYL TRANSFERASE SQD2"/>
    <property type="match status" value="1"/>
</dbReference>
<dbReference type="Pfam" id="PF13439">
    <property type="entry name" value="Glyco_transf_4"/>
    <property type="match status" value="1"/>
</dbReference>
<dbReference type="GO" id="GO:0016758">
    <property type="term" value="F:hexosyltransferase activity"/>
    <property type="evidence" value="ECO:0007669"/>
    <property type="project" value="TreeGrafter"/>
</dbReference>
<dbReference type="Proteomes" id="UP000325289">
    <property type="component" value="Unassembled WGS sequence"/>
</dbReference>
<dbReference type="InterPro" id="IPR028098">
    <property type="entry name" value="Glyco_trans_4-like_N"/>
</dbReference>
<keyword evidence="3" id="KW-1185">Reference proteome</keyword>
<name>A0A1I1X6M9_9RHOB</name>
<dbReference type="Gene3D" id="3.40.50.2000">
    <property type="entry name" value="Glycogen Phosphorylase B"/>
    <property type="match status" value="2"/>
</dbReference>
<protein>
    <submittedName>
        <fullName evidence="2">Glycosyltransferase involved in cell wall bisynthesis</fullName>
    </submittedName>
</protein>
<dbReference type="CDD" id="cd03801">
    <property type="entry name" value="GT4_PimA-like"/>
    <property type="match status" value="1"/>
</dbReference>
<evidence type="ECO:0000313" key="2">
    <source>
        <dbReference type="EMBL" id="SFE00980.1"/>
    </source>
</evidence>
<gene>
    <name evidence="2" type="ORF">SAMN04515678_105187</name>
</gene>